<proteinExistence type="predicted"/>
<gene>
    <name evidence="1" type="ORF">SETIT_7G208500v2</name>
</gene>
<reference evidence="1" key="1">
    <citation type="journal article" date="2012" name="Nat. Biotechnol.">
        <title>Reference genome sequence of the model plant Setaria.</title>
        <authorList>
            <person name="Bennetzen J.L."/>
            <person name="Schmutz J."/>
            <person name="Wang H."/>
            <person name="Percifield R."/>
            <person name="Hawkins J."/>
            <person name="Pontaroli A.C."/>
            <person name="Estep M."/>
            <person name="Feng L."/>
            <person name="Vaughn J.N."/>
            <person name="Grimwood J."/>
            <person name="Jenkins J."/>
            <person name="Barry K."/>
            <person name="Lindquist E."/>
            <person name="Hellsten U."/>
            <person name="Deshpande S."/>
            <person name="Wang X."/>
            <person name="Wu X."/>
            <person name="Mitros T."/>
            <person name="Triplett J."/>
            <person name="Yang X."/>
            <person name="Ye C.Y."/>
            <person name="Mauro-Herrera M."/>
            <person name="Wang L."/>
            <person name="Li P."/>
            <person name="Sharma M."/>
            <person name="Sharma R."/>
            <person name="Ronald P.C."/>
            <person name="Panaud O."/>
            <person name="Kellogg E.A."/>
            <person name="Brutnell T.P."/>
            <person name="Doust A.N."/>
            <person name="Tuskan G.A."/>
            <person name="Rokhsar D."/>
            <person name="Devos K.M."/>
        </authorList>
    </citation>
    <scope>NUCLEOTIDE SEQUENCE [LARGE SCALE GENOMIC DNA]</scope>
    <source>
        <strain evidence="1">Yugu1</strain>
    </source>
</reference>
<organism evidence="1">
    <name type="scientific">Setaria italica</name>
    <name type="common">Foxtail millet</name>
    <name type="synonym">Panicum italicum</name>
    <dbReference type="NCBI Taxonomy" id="4555"/>
    <lineage>
        <taxon>Eukaryota</taxon>
        <taxon>Viridiplantae</taxon>
        <taxon>Streptophyta</taxon>
        <taxon>Embryophyta</taxon>
        <taxon>Tracheophyta</taxon>
        <taxon>Spermatophyta</taxon>
        <taxon>Magnoliopsida</taxon>
        <taxon>Liliopsida</taxon>
        <taxon>Poales</taxon>
        <taxon>Poaceae</taxon>
        <taxon>PACMAD clade</taxon>
        <taxon>Panicoideae</taxon>
        <taxon>Panicodae</taxon>
        <taxon>Paniceae</taxon>
        <taxon>Cenchrinae</taxon>
        <taxon>Setaria</taxon>
    </lineage>
</organism>
<dbReference type="EMBL" id="CM003534">
    <property type="protein sequence ID" value="RCV35058.1"/>
    <property type="molecule type" value="Genomic_DNA"/>
</dbReference>
<protein>
    <submittedName>
        <fullName evidence="1">Uncharacterized protein</fullName>
    </submittedName>
</protein>
<name>A0A368RY30_SETIT</name>
<sequence>MNRKLKSGIKSCQPGSIFQPYGRTGDRPRSFCLPGPRPIHQPDCRTSFSIRRAASATPALTTAWLQPLAKKQHYTTLPARLLLRRRPHACGHFLASARAPNFFPQFFYGT</sequence>
<evidence type="ECO:0000313" key="1">
    <source>
        <dbReference type="EMBL" id="RCV35058.1"/>
    </source>
</evidence>
<dbReference type="AlphaFoldDB" id="A0A368RY30"/>
<accession>A0A368RY30</accession>
<reference evidence="1" key="2">
    <citation type="submission" date="2015-07" db="EMBL/GenBank/DDBJ databases">
        <authorList>
            <person name="Noorani M."/>
        </authorList>
    </citation>
    <scope>NUCLEOTIDE SEQUENCE</scope>
    <source>
        <strain evidence="1">Yugu1</strain>
    </source>
</reference>